<feature type="compositionally biased region" description="Basic and acidic residues" evidence="1">
    <location>
        <begin position="28"/>
        <end position="55"/>
    </location>
</feature>
<dbReference type="WBParaSite" id="PTRK_0001109100.1">
    <property type="protein sequence ID" value="PTRK_0001109100.1"/>
    <property type="gene ID" value="PTRK_0001109100"/>
</dbReference>
<feature type="region of interest" description="Disordered" evidence="1">
    <location>
        <begin position="28"/>
        <end position="96"/>
    </location>
</feature>
<proteinExistence type="predicted"/>
<evidence type="ECO:0000313" key="3">
    <source>
        <dbReference type="WBParaSite" id="PTRK_0001109100.1"/>
    </source>
</evidence>
<protein>
    <submittedName>
        <fullName evidence="3">Uncharacterized protein</fullName>
    </submittedName>
</protein>
<organism evidence="2 3">
    <name type="scientific">Parastrongyloides trichosuri</name>
    <name type="common">Possum-specific nematode worm</name>
    <dbReference type="NCBI Taxonomy" id="131310"/>
    <lineage>
        <taxon>Eukaryota</taxon>
        <taxon>Metazoa</taxon>
        <taxon>Ecdysozoa</taxon>
        <taxon>Nematoda</taxon>
        <taxon>Chromadorea</taxon>
        <taxon>Rhabditida</taxon>
        <taxon>Tylenchina</taxon>
        <taxon>Panagrolaimomorpha</taxon>
        <taxon>Strongyloidoidea</taxon>
        <taxon>Strongyloididae</taxon>
        <taxon>Parastrongyloides</taxon>
    </lineage>
</organism>
<dbReference type="AlphaFoldDB" id="A0A0N4ZRF5"/>
<dbReference type="Proteomes" id="UP000038045">
    <property type="component" value="Unplaced"/>
</dbReference>
<reference evidence="3" key="1">
    <citation type="submission" date="2017-02" db="UniProtKB">
        <authorList>
            <consortium name="WormBaseParasite"/>
        </authorList>
    </citation>
    <scope>IDENTIFICATION</scope>
</reference>
<evidence type="ECO:0000256" key="1">
    <source>
        <dbReference type="SAM" id="MobiDB-lite"/>
    </source>
</evidence>
<accession>A0A0N4ZRF5</accession>
<sequence>MAIAFINAATIKRTFEFDQLLLQNVPRSRRELKNKIHDKDSNESSSEESKEKDIEGSGINVPKMELVPGRKIHIGSNEGSGLDLDDSNVEGSGSDI</sequence>
<name>A0A0N4ZRF5_PARTI</name>
<evidence type="ECO:0000313" key="2">
    <source>
        <dbReference type="Proteomes" id="UP000038045"/>
    </source>
</evidence>
<keyword evidence="2" id="KW-1185">Reference proteome</keyword>